<proteinExistence type="predicted"/>
<name>A0A2G3E0R0_9FIRM</name>
<sequence length="177" mass="20432">MIGSTQFTKKLLLIMLAIFAAVIFFDIFAWIRFSQKQNLYAQVQAEAQNAGFAKEYYVCERKNPIVLENVEYLQFHAHRADSGEGEYDADFIVRADASFSDNAGGQDDKLILFGKDVKNIGDYTQIEVYRLDDYLQYSDNGWGVRALIITLLVGFLEMMTMVSLMMFTMWNRRNRAK</sequence>
<feature type="transmembrane region" description="Helical" evidence="1">
    <location>
        <begin position="142"/>
        <end position="167"/>
    </location>
</feature>
<reference evidence="2 3" key="2">
    <citation type="submission" date="2017-10" db="EMBL/GenBank/DDBJ databases">
        <authorList>
            <person name="Banno H."/>
            <person name="Chua N.-H."/>
        </authorList>
    </citation>
    <scope>NUCLEOTIDE SEQUENCE [LARGE SCALE GENOMIC DNA]</scope>
    <source>
        <strain evidence="2 3">JK623</strain>
    </source>
</reference>
<feature type="transmembrane region" description="Helical" evidence="1">
    <location>
        <begin position="12"/>
        <end position="31"/>
    </location>
</feature>
<keyword evidence="1" id="KW-0472">Membrane</keyword>
<protein>
    <submittedName>
        <fullName evidence="2">Uncharacterized protein</fullName>
    </submittedName>
</protein>
<accession>A0A2G3E0R0</accession>
<dbReference type="EMBL" id="PDYG01000112">
    <property type="protein sequence ID" value="PHU36872.1"/>
    <property type="molecule type" value="Genomic_DNA"/>
</dbReference>
<evidence type="ECO:0000256" key="1">
    <source>
        <dbReference type="SAM" id="Phobius"/>
    </source>
</evidence>
<organism evidence="2 3">
    <name type="scientific">Agathobacter ruminis</name>
    <dbReference type="NCBI Taxonomy" id="1712665"/>
    <lineage>
        <taxon>Bacteria</taxon>
        <taxon>Bacillati</taxon>
        <taxon>Bacillota</taxon>
        <taxon>Clostridia</taxon>
        <taxon>Lachnospirales</taxon>
        <taxon>Lachnospiraceae</taxon>
        <taxon>Agathobacter</taxon>
    </lineage>
</organism>
<keyword evidence="1" id="KW-0812">Transmembrane</keyword>
<keyword evidence="3" id="KW-1185">Reference proteome</keyword>
<evidence type="ECO:0000313" key="3">
    <source>
        <dbReference type="Proteomes" id="UP000224563"/>
    </source>
</evidence>
<keyword evidence="1" id="KW-1133">Transmembrane helix</keyword>
<reference evidence="2 3" key="1">
    <citation type="submission" date="2017-10" db="EMBL/GenBank/DDBJ databases">
        <title>Resolving the taxonomy of Roseburia spp., Eubacterium rectale and Agathobacter spp. through phylogenomic analysis.</title>
        <authorList>
            <person name="Sheridan P.O."/>
            <person name="Walker A.W."/>
            <person name="Duncan S.H."/>
            <person name="Scott K.P."/>
            <person name="Toole P.W.O."/>
            <person name="Luis P."/>
            <person name="Flint H.J."/>
        </authorList>
    </citation>
    <scope>NUCLEOTIDE SEQUENCE [LARGE SCALE GENOMIC DNA]</scope>
    <source>
        <strain evidence="2 3">JK623</strain>
    </source>
</reference>
<dbReference type="RefSeq" id="WP_099386722.1">
    <property type="nucleotide sequence ID" value="NZ_JANSWH010000044.1"/>
</dbReference>
<evidence type="ECO:0000313" key="2">
    <source>
        <dbReference type="EMBL" id="PHU36872.1"/>
    </source>
</evidence>
<dbReference type="Proteomes" id="UP000224563">
    <property type="component" value="Unassembled WGS sequence"/>
</dbReference>
<gene>
    <name evidence="2" type="ORF">CSX02_11060</name>
</gene>
<dbReference type="AlphaFoldDB" id="A0A2G3E0R0"/>
<comment type="caution">
    <text evidence="2">The sequence shown here is derived from an EMBL/GenBank/DDBJ whole genome shotgun (WGS) entry which is preliminary data.</text>
</comment>